<protein>
    <submittedName>
        <fullName evidence="2">Uncharacterized protein</fullName>
    </submittedName>
</protein>
<sequence>MSFQYSVTKDASLFGLNVELDVHLLRLEAAKTFTQIRRDVERNITTLKTLTPNSFGKRRSKDSFKDNVELVVNESGALMPLVEKLGSDEPSINILILACFTLCKTTHANLEKHNLTNVFVEFLACVVNDCTIFPSMREKFIELIKDVCRKKNNITSGKLLGAVDSEGGSRKRRRLNPPSPHSRAEQDEESLVFGPEVLSPLEVEIETGHSSVPPNHVPKEVVFQFTAARVGRLEGMLKGSPLIQAVKTSNQWRWERSRDMSSTQNSGQRTDTIVALIPESSLQDISFLLKVGHRTGWKIVEFLEFESSVTQVIS</sequence>
<dbReference type="AlphaFoldDB" id="A0AAN7A3H9"/>
<name>A0AAN7A3H9_9PEZI</name>
<dbReference type="Proteomes" id="UP001302321">
    <property type="component" value="Unassembled WGS sequence"/>
</dbReference>
<reference evidence="2" key="1">
    <citation type="journal article" date="2023" name="Mol. Phylogenet. Evol.">
        <title>Genome-scale phylogeny and comparative genomics of the fungal order Sordariales.</title>
        <authorList>
            <person name="Hensen N."/>
            <person name="Bonometti L."/>
            <person name="Westerberg I."/>
            <person name="Brannstrom I.O."/>
            <person name="Guillou S."/>
            <person name="Cros-Aarteil S."/>
            <person name="Calhoun S."/>
            <person name="Haridas S."/>
            <person name="Kuo A."/>
            <person name="Mondo S."/>
            <person name="Pangilinan J."/>
            <person name="Riley R."/>
            <person name="LaButti K."/>
            <person name="Andreopoulos B."/>
            <person name="Lipzen A."/>
            <person name="Chen C."/>
            <person name="Yan M."/>
            <person name="Daum C."/>
            <person name="Ng V."/>
            <person name="Clum A."/>
            <person name="Steindorff A."/>
            <person name="Ohm R.A."/>
            <person name="Martin F."/>
            <person name="Silar P."/>
            <person name="Natvig D.O."/>
            <person name="Lalanne C."/>
            <person name="Gautier V."/>
            <person name="Ament-Velasquez S.L."/>
            <person name="Kruys A."/>
            <person name="Hutchinson M.I."/>
            <person name="Powell A.J."/>
            <person name="Barry K."/>
            <person name="Miller A.N."/>
            <person name="Grigoriev I.V."/>
            <person name="Debuchy R."/>
            <person name="Gladieux P."/>
            <person name="Hiltunen Thoren M."/>
            <person name="Johannesson H."/>
        </authorList>
    </citation>
    <scope>NUCLEOTIDE SEQUENCE</scope>
    <source>
        <strain evidence="2">CBS 892.96</strain>
    </source>
</reference>
<comment type="caution">
    <text evidence="2">The sequence shown here is derived from an EMBL/GenBank/DDBJ whole genome shotgun (WGS) entry which is preliminary data.</text>
</comment>
<proteinExistence type="predicted"/>
<gene>
    <name evidence="2" type="ORF">QBC36DRAFT_337284</name>
</gene>
<feature type="region of interest" description="Disordered" evidence="1">
    <location>
        <begin position="159"/>
        <end position="189"/>
    </location>
</feature>
<evidence type="ECO:0000313" key="3">
    <source>
        <dbReference type="Proteomes" id="UP001302321"/>
    </source>
</evidence>
<accession>A0AAN7A3H9</accession>
<evidence type="ECO:0000256" key="1">
    <source>
        <dbReference type="SAM" id="MobiDB-lite"/>
    </source>
</evidence>
<dbReference type="EMBL" id="MU866400">
    <property type="protein sequence ID" value="KAK4172703.1"/>
    <property type="molecule type" value="Genomic_DNA"/>
</dbReference>
<reference evidence="2" key="2">
    <citation type="submission" date="2023-05" db="EMBL/GenBank/DDBJ databases">
        <authorList>
            <consortium name="Lawrence Berkeley National Laboratory"/>
            <person name="Steindorff A."/>
            <person name="Hensen N."/>
            <person name="Bonometti L."/>
            <person name="Westerberg I."/>
            <person name="Brannstrom I.O."/>
            <person name="Guillou S."/>
            <person name="Cros-Aarteil S."/>
            <person name="Calhoun S."/>
            <person name="Haridas S."/>
            <person name="Kuo A."/>
            <person name="Mondo S."/>
            <person name="Pangilinan J."/>
            <person name="Riley R."/>
            <person name="Labutti K."/>
            <person name="Andreopoulos B."/>
            <person name="Lipzen A."/>
            <person name="Chen C."/>
            <person name="Yanf M."/>
            <person name="Daum C."/>
            <person name="Ng V."/>
            <person name="Clum A."/>
            <person name="Ohm R."/>
            <person name="Martin F."/>
            <person name="Silar P."/>
            <person name="Natvig D."/>
            <person name="Lalanne C."/>
            <person name="Gautier V."/>
            <person name="Ament-Velasquez S.L."/>
            <person name="Kruys A."/>
            <person name="Hutchinson M.I."/>
            <person name="Powell A.J."/>
            <person name="Barry K."/>
            <person name="Miller A.N."/>
            <person name="Grigoriev I.V."/>
            <person name="Debuchy R."/>
            <person name="Gladieux P."/>
            <person name="Thoren M.H."/>
            <person name="Johannesson H."/>
        </authorList>
    </citation>
    <scope>NUCLEOTIDE SEQUENCE</scope>
    <source>
        <strain evidence="2">CBS 892.96</strain>
    </source>
</reference>
<keyword evidence="3" id="KW-1185">Reference proteome</keyword>
<organism evidence="2 3">
    <name type="scientific">Triangularia setosa</name>
    <dbReference type="NCBI Taxonomy" id="2587417"/>
    <lineage>
        <taxon>Eukaryota</taxon>
        <taxon>Fungi</taxon>
        <taxon>Dikarya</taxon>
        <taxon>Ascomycota</taxon>
        <taxon>Pezizomycotina</taxon>
        <taxon>Sordariomycetes</taxon>
        <taxon>Sordariomycetidae</taxon>
        <taxon>Sordariales</taxon>
        <taxon>Podosporaceae</taxon>
        <taxon>Triangularia</taxon>
    </lineage>
</organism>
<evidence type="ECO:0000313" key="2">
    <source>
        <dbReference type="EMBL" id="KAK4172703.1"/>
    </source>
</evidence>